<dbReference type="EMBL" id="JAGYWB010000015">
    <property type="protein sequence ID" value="KAI0498184.1"/>
    <property type="molecule type" value="Genomic_DNA"/>
</dbReference>
<evidence type="ECO:0000313" key="2">
    <source>
        <dbReference type="Proteomes" id="UP000829196"/>
    </source>
</evidence>
<dbReference type="AlphaFoldDB" id="A0A8T3AQC8"/>
<dbReference type="OrthoDB" id="693186at2759"/>
<dbReference type="Proteomes" id="UP000829196">
    <property type="component" value="Unassembled WGS sequence"/>
</dbReference>
<evidence type="ECO:0000313" key="1">
    <source>
        <dbReference type="EMBL" id="KAI0498184.1"/>
    </source>
</evidence>
<dbReference type="Pfam" id="PF14223">
    <property type="entry name" value="Retrotran_gag_2"/>
    <property type="match status" value="1"/>
</dbReference>
<accession>A0A8T3AQC8</accession>
<name>A0A8T3AQC8_DENNO</name>
<dbReference type="PANTHER" id="PTHR47481">
    <property type="match status" value="1"/>
</dbReference>
<protein>
    <recommendedName>
        <fullName evidence="3">Retrovirus-related Pol polyprotein from transposon TNT 1-94</fullName>
    </recommendedName>
</protein>
<dbReference type="PANTHER" id="PTHR47481:SF31">
    <property type="entry name" value="OS01G0873500 PROTEIN"/>
    <property type="match status" value="1"/>
</dbReference>
<comment type="caution">
    <text evidence="1">The sequence shown here is derived from an EMBL/GenBank/DDBJ whole genome shotgun (WGS) entry which is preliminary data.</text>
</comment>
<keyword evidence="2" id="KW-1185">Reference proteome</keyword>
<sequence length="203" mass="22549">MSSATSQIGEHRESENLEEYFIPPTLKFVVSNLKNIVPTQLASDNYPLWRSQILKIFRANGFERFLDSSASPPATNLSQSDGNTSPNPACAQFLLTDQNLAAALCSTISSPVLPYIINLESTAQIWSTLETRFQATNRSKVIQLKNELHNISIKNLTMSQYLMEIKSLVDRIAAAGSTIDQEDIILYILNGLPSSYQSFKTSI</sequence>
<evidence type="ECO:0008006" key="3">
    <source>
        <dbReference type="Google" id="ProtNLM"/>
    </source>
</evidence>
<organism evidence="1 2">
    <name type="scientific">Dendrobium nobile</name>
    <name type="common">Orchid</name>
    <dbReference type="NCBI Taxonomy" id="94219"/>
    <lineage>
        <taxon>Eukaryota</taxon>
        <taxon>Viridiplantae</taxon>
        <taxon>Streptophyta</taxon>
        <taxon>Embryophyta</taxon>
        <taxon>Tracheophyta</taxon>
        <taxon>Spermatophyta</taxon>
        <taxon>Magnoliopsida</taxon>
        <taxon>Liliopsida</taxon>
        <taxon>Asparagales</taxon>
        <taxon>Orchidaceae</taxon>
        <taxon>Epidendroideae</taxon>
        <taxon>Malaxideae</taxon>
        <taxon>Dendrobiinae</taxon>
        <taxon>Dendrobium</taxon>
    </lineage>
</organism>
<gene>
    <name evidence="1" type="ORF">KFK09_021425</name>
</gene>
<proteinExistence type="predicted"/>
<reference evidence="1" key="1">
    <citation type="journal article" date="2022" name="Front. Genet.">
        <title>Chromosome-Scale Assembly of the Dendrobium nobile Genome Provides Insights Into the Molecular Mechanism of the Biosynthesis of the Medicinal Active Ingredient of Dendrobium.</title>
        <authorList>
            <person name="Xu Q."/>
            <person name="Niu S.-C."/>
            <person name="Li K.-L."/>
            <person name="Zheng P.-J."/>
            <person name="Zhang X.-J."/>
            <person name="Jia Y."/>
            <person name="Liu Y."/>
            <person name="Niu Y.-X."/>
            <person name="Yu L.-H."/>
            <person name="Chen D.-F."/>
            <person name="Zhang G.-Q."/>
        </authorList>
    </citation>
    <scope>NUCLEOTIDE SEQUENCE</scope>
    <source>
        <tissue evidence="1">Leaf</tissue>
    </source>
</reference>